<dbReference type="AlphaFoldDB" id="A0A834Z6Q0"/>
<name>A0A834Z6Q0_TETSI</name>
<reference evidence="3 4" key="1">
    <citation type="submission" date="2020-04" db="EMBL/GenBank/DDBJ databases">
        <title>Plant Genome Project.</title>
        <authorList>
            <person name="Zhang R.-G."/>
        </authorList>
    </citation>
    <scope>NUCLEOTIDE SEQUENCE [LARGE SCALE GENOMIC DNA]</scope>
    <source>
        <strain evidence="3">YNK0</strain>
        <tissue evidence="3">Leaf</tissue>
    </source>
</reference>
<proteinExistence type="predicted"/>
<feature type="transmembrane region" description="Helical" evidence="2">
    <location>
        <begin position="144"/>
        <end position="167"/>
    </location>
</feature>
<keyword evidence="2" id="KW-0472">Membrane</keyword>
<evidence type="ECO:0000313" key="3">
    <source>
        <dbReference type="EMBL" id="KAF8399308.1"/>
    </source>
</evidence>
<dbReference type="OrthoDB" id="747498at2759"/>
<accession>A0A834Z6Q0</accession>
<dbReference type="EMBL" id="JABCRI010000010">
    <property type="protein sequence ID" value="KAF8399308.1"/>
    <property type="molecule type" value="Genomic_DNA"/>
</dbReference>
<gene>
    <name evidence="3" type="ORF">HHK36_015173</name>
</gene>
<organism evidence="3 4">
    <name type="scientific">Tetracentron sinense</name>
    <name type="common">Spur-leaf</name>
    <dbReference type="NCBI Taxonomy" id="13715"/>
    <lineage>
        <taxon>Eukaryota</taxon>
        <taxon>Viridiplantae</taxon>
        <taxon>Streptophyta</taxon>
        <taxon>Embryophyta</taxon>
        <taxon>Tracheophyta</taxon>
        <taxon>Spermatophyta</taxon>
        <taxon>Magnoliopsida</taxon>
        <taxon>Trochodendrales</taxon>
        <taxon>Trochodendraceae</taxon>
        <taxon>Tetracentron</taxon>
    </lineage>
</organism>
<dbReference type="InterPro" id="IPR025322">
    <property type="entry name" value="PADRE_dom"/>
</dbReference>
<dbReference type="Proteomes" id="UP000655225">
    <property type="component" value="Unassembled WGS sequence"/>
</dbReference>
<comment type="caution">
    <text evidence="3">The sequence shown here is derived from an EMBL/GenBank/DDBJ whole genome shotgun (WGS) entry which is preliminary data.</text>
</comment>
<feature type="compositionally biased region" description="Polar residues" evidence="1">
    <location>
        <begin position="116"/>
        <end position="129"/>
    </location>
</feature>
<keyword evidence="2" id="KW-1133">Transmembrane helix</keyword>
<dbReference type="PANTHER" id="PTHR33413">
    <property type="entry name" value="EXPRESSED PROTEIN"/>
    <property type="match status" value="1"/>
</dbReference>
<keyword evidence="2" id="KW-0812">Transmembrane</keyword>
<protein>
    <submittedName>
        <fullName evidence="3">Uncharacterized protein</fullName>
    </submittedName>
</protein>
<evidence type="ECO:0000256" key="2">
    <source>
        <dbReference type="SAM" id="Phobius"/>
    </source>
</evidence>
<dbReference type="PANTHER" id="PTHR33413:SF4">
    <property type="entry name" value="D-RIBOSE-BINDING PERIPLASMIC PROTEIN"/>
    <property type="match status" value="1"/>
</dbReference>
<keyword evidence="4" id="KW-1185">Reference proteome</keyword>
<sequence length="170" mass="19060">MGNCQAIDAASLVIQHPSGRVERLYWVVSASEVMKMNPGHYVALIIMLRLSEEERGDNNPVRVARVKLLRTTDTLVLGQAYRLISSQEVMKGLRAKKYAKMKKSQSEFVEKPPKISETQSSGCQTEATSGSEKTNQVNFVQADILILCLFQMWLCCISVGRLVTIYVKFS</sequence>
<dbReference type="OMA" id="RVERSYW"/>
<evidence type="ECO:0000256" key="1">
    <source>
        <dbReference type="SAM" id="MobiDB-lite"/>
    </source>
</evidence>
<evidence type="ECO:0000313" key="4">
    <source>
        <dbReference type="Proteomes" id="UP000655225"/>
    </source>
</evidence>
<feature type="region of interest" description="Disordered" evidence="1">
    <location>
        <begin position="109"/>
        <end position="129"/>
    </location>
</feature>
<dbReference type="Pfam" id="PF14009">
    <property type="entry name" value="PADRE"/>
    <property type="match status" value="1"/>
</dbReference>